<accession>A0A0P0WAN8</accession>
<dbReference type="ExpressionAtlas" id="A0A0P0WAN8">
    <property type="expression patterns" value="baseline and differential"/>
</dbReference>
<reference evidence="2" key="1">
    <citation type="journal article" date="2005" name="Nature">
        <title>The map-based sequence of the rice genome.</title>
        <authorList>
            <consortium name="International rice genome sequencing project (IRGSP)"/>
            <person name="Matsumoto T."/>
            <person name="Wu J."/>
            <person name="Kanamori H."/>
            <person name="Katayose Y."/>
            <person name="Fujisawa M."/>
            <person name="Namiki N."/>
            <person name="Mizuno H."/>
            <person name="Yamamoto K."/>
            <person name="Antonio B.A."/>
            <person name="Baba T."/>
            <person name="Sakata K."/>
            <person name="Nagamura Y."/>
            <person name="Aoki H."/>
            <person name="Arikawa K."/>
            <person name="Arita K."/>
            <person name="Bito T."/>
            <person name="Chiden Y."/>
            <person name="Fujitsuka N."/>
            <person name="Fukunaka R."/>
            <person name="Hamada M."/>
            <person name="Harada C."/>
            <person name="Hayashi A."/>
            <person name="Hijishita S."/>
            <person name="Honda M."/>
            <person name="Hosokawa S."/>
            <person name="Ichikawa Y."/>
            <person name="Idonuma A."/>
            <person name="Iijima M."/>
            <person name="Ikeda M."/>
            <person name="Ikeno M."/>
            <person name="Ito K."/>
            <person name="Ito S."/>
            <person name="Ito T."/>
            <person name="Ito Y."/>
            <person name="Ito Y."/>
            <person name="Iwabuchi A."/>
            <person name="Kamiya K."/>
            <person name="Karasawa W."/>
            <person name="Kurita K."/>
            <person name="Katagiri S."/>
            <person name="Kikuta A."/>
            <person name="Kobayashi H."/>
            <person name="Kobayashi N."/>
            <person name="Machita K."/>
            <person name="Maehara T."/>
            <person name="Masukawa M."/>
            <person name="Mizubayashi T."/>
            <person name="Mukai Y."/>
            <person name="Nagasaki H."/>
            <person name="Nagata Y."/>
            <person name="Naito S."/>
            <person name="Nakashima M."/>
            <person name="Nakama Y."/>
            <person name="Nakamichi Y."/>
            <person name="Nakamura M."/>
            <person name="Meguro A."/>
            <person name="Negishi M."/>
            <person name="Ohta I."/>
            <person name="Ohta T."/>
            <person name="Okamoto M."/>
            <person name="Ono N."/>
            <person name="Saji S."/>
            <person name="Sakaguchi M."/>
            <person name="Sakai K."/>
            <person name="Shibata M."/>
            <person name="Shimokawa T."/>
            <person name="Song J."/>
            <person name="Takazaki Y."/>
            <person name="Terasawa K."/>
            <person name="Tsugane M."/>
            <person name="Tsuji K."/>
            <person name="Ueda S."/>
            <person name="Waki K."/>
            <person name="Yamagata H."/>
            <person name="Yamamoto M."/>
            <person name="Yamamoto S."/>
            <person name="Yamane H."/>
            <person name="Yoshiki S."/>
            <person name="Yoshihara R."/>
            <person name="Yukawa K."/>
            <person name="Zhong H."/>
            <person name="Yano M."/>
            <person name="Yuan Q."/>
            <person name="Ouyang S."/>
            <person name="Liu J."/>
            <person name="Jones K.M."/>
            <person name="Gansberger K."/>
            <person name="Moffat K."/>
            <person name="Hill J."/>
            <person name="Bera J."/>
            <person name="Fadrosh D."/>
            <person name="Jin S."/>
            <person name="Johri S."/>
            <person name="Kim M."/>
            <person name="Overton L."/>
            <person name="Reardon M."/>
            <person name="Tsitrin T."/>
            <person name="Vuong H."/>
            <person name="Weaver B."/>
            <person name="Ciecko A."/>
            <person name="Tallon L."/>
            <person name="Jackson J."/>
            <person name="Pai G."/>
            <person name="Aken S.V."/>
            <person name="Utterback T."/>
            <person name="Reidmuller S."/>
            <person name="Feldblyum T."/>
            <person name="Hsiao J."/>
            <person name="Zismann V."/>
            <person name="Iobst S."/>
            <person name="de Vazeille A.R."/>
            <person name="Buell C.R."/>
            <person name="Ying K."/>
            <person name="Li Y."/>
            <person name="Lu T."/>
            <person name="Huang Y."/>
            <person name="Zhao Q."/>
            <person name="Feng Q."/>
            <person name="Zhang L."/>
            <person name="Zhu J."/>
            <person name="Weng Q."/>
            <person name="Mu J."/>
            <person name="Lu Y."/>
            <person name="Fan D."/>
            <person name="Liu Y."/>
            <person name="Guan J."/>
            <person name="Zhang Y."/>
            <person name="Yu S."/>
            <person name="Liu X."/>
            <person name="Zhang Y."/>
            <person name="Hong G."/>
            <person name="Han B."/>
            <person name="Choisne N."/>
            <person name="Demange N."/>
            <person name="Orjeda G."/>
            <person name="Samain S."/>
            <person name="Cattolico L."/>
            <person name="Pelletier E."/>
            <person name="Couloux A."/>
            <person name="Segurens B."/>
            <person name="Wincker P."/>
            <person name="D'Hont A."/>
            <person name="Scarpelli C."/>
            <person name="Weissenbach J."/>
            <person name="Salanoubat M."/>
            <person name="Quetier F."/>
            <person name="Yu Y."/>
            <person name="Kim H.R."/>
            <person name="Rambo T."/>
            <person name="Currie J."/>
            <person name="Collura K."/>
            <person name="Luo M."/>
            <person name="Yang T."/>
            <person name="Ammiraju J.S.S."/>
            <person name="Engler F."/>
            <person name="Soderlund C."/>
            <person name="Wing R.A."/>
            <person name="Palmer L.E."/>
            <person name="de la Bastide M."/>
            <person name="Spiegel L."/>
            <person name="Nascimento L."/>
            <person name="Zutavern T."/>
            <person name="O'Shaughnessy A."/>
            <person name="Dike S."/>
            <person name="Dedhia N."/>
            <person name="Preston R."/>
            <person name="Balija V."/>
            <person name="McCombie W.R."/>
            <person name="Chow T."/>
            <person name="Chen H."/>
            <person name="Chung M."/>
            <person name="Chen C."/>
            <person name="Shaw J."/>
            <person name="Wu H."/>
            <person name="Hsiao K."/>
            <person name="Chao Y."/>
            <person name="Chu M."/>
            <person name="Cheng C."/>
            <person name="Hour A."/>
            <person name="Lee P."/>
            <person name="Lin S."/>
            <person name="Lin Y."/>
            <person name="Liou J."/>
            <person name="Liu S."/>
            <person name="Hsing Y."/>
            <person name="Raghuvanshi S."/>
            <person name="Mohanty A."/>
            <person name="Bharti A.K."/>
            <person name="Gaur A."/>
            <person name="Gupta V."/>
            <person name="Kumar D."/>
            <person name="Ravi V."/>
            <person name="Vij S."/>
            <person name="Kapur A."/>
            <person name="Khurana P."/>
            <person name="Khurana P."/>
            <person name="Khurana J.P."/>
            <person name="Tyagi A.K."/>
            <person name="Gaikwad K."/>
            <person name="Singh A."/>
            <person name="Dalal V."/>
            <person name="Srivastava S."/>
            <person name="Dixit A."/>
            <person name="Pal A.K."/>
            <person name="Ghazi I.A."/>
            <person name="Yadav M."/>
            <person name="Pandit A."/>
            <person name="Bhargava A."/>
            <person name="Sureshbabu K."/>
            <person name="Batra K."/>
            <person name="Sharma T.R."/>
            <person name="Mohapatra T."/>
            <person name="Singh N.K."/>
            <person name="Messing J."/>
            <person name="Nelson A.B."/>
            <person name="Fuks G."/>
            <person name="Kavchok S."/>
            <person name="Keizer G."/>
            <person name="Linton E."/>
            <person name="Llaca V."/>
            <person name="Song R."/>
            <person name="Tanyolac B."/>
            <person name="Young S."/>
            <person name="Ho-Il K."/>
            <person name="Hahn J.H."/>
            <person name="Sangsakoo G."/>
            <person name="Vanavichit A."/>
            <person name="de Mattos Luiz.A.T."/>
            <person name="Zimmer P.D."/>
            <person name="Malone G."/>
            <person name="Dellagostin O."/>
            <person name="de Oliveira A.C."/>
            <person name="Bevan M."/>
            <person name="Bancroft I."/>
            <person name="Minx P."/>
            <person name="Cordum H."/>
            <person name="Wilson R."/>
            <person name="Cheng Z."/>
            <person name="Jin W."/>
            <person name="Jiang J."/>
            <person name="Leong S.A."/>
            <person name="Iwama H."/>
            <person name="Gojobori T."/>
            <person name="Itoh T."/>
            <person name="Niimura Y."/>
            <person name="Fujii Y."/>
            <person name="Habara T."/>
            <person name="Sakai H."/>
            <person name="Sato Y."/>
            <person name="Wilson G."/>
            <person name="Kumar K."/>
            <person name="McCouch S."/>
            <person name="Juretic N."/>
            <person name="Hoen D."/>
            <person name="Wright S."/>
            <person name="Bruskiewich R."/>
            <person name="Bureau T."/>
            <person name="Miyao A."/>
            <person name="Hirochika H."/>
            <person name="Nishikawa T."/>
            <person name="Kadowaki K."/>
            <person name="Sugiura M."/>
            <person name="Burr B."/>
            <person name="Sasaki T."/>
        </authorList>
    </citation>
    <scope>NUCLEOTIDE SEQUENCE [LARGE SCALE GENOMIC DNA]</scope>
    <source>
        <strain evidence="2">cv. Nipponbare</strain>
    </source>
</reference>
<evidence type="ECO:0000313" key="2">
    <source>
        <dbReference type="Proteomes" id="UP000059680"/>
    </source>
</evidence>
<dbReference type="Gramene" id="Os04t0430200-02">
    <property type="protein sequence ID" value="Os04t0430200-02"/>
    <property type="gene ID" value="Os04g0430200"/>
</dbReference>
<evidence type="ECO:0000313" key="1">
    <source>
        <dbReference type="EMBL" id="BAS89254.1"/>
    </source>
</evidence>
<reference evidence="1 2" key="2">
    <citation type="journal article" date="2013" name="Plant Cell Physiol.">
        <title>Rice Annotation Project Database (RAP-DB): an integrative and interactive database for rice genomics.</title>
        <authorList>
            <person name="Sakai H."/>
            <person name="Lee S.S."/>
            <person name="Tanaka T."/>
            <person name="Numa H."/>
            <person name="Kim J."/>
            <person name="Kawahara Y."/>
            <person name="Wakimoto H."/>
            <person name="Yang C.C."/>
            <person name="Iwamoto M."/>
            <person name="Abe T."/>
            <person name="Yamada Y."/>
            <person name="Muto A."/>
            <person name="Inokuchi H."/>
            <person name="Ikemura T."/>
            <person name="Matsumoto T."/>
            <person name="Sasaki T."/>
            <person name="Itoh T."/>
        </authorList>
    </citation>
    <scope>NUCLEOTIDE SEQUENCE [LARGE SCALE GENOMIC DNA]</scope>
    <source>
        <strain evidence="2">cv. Nipponbare</strain>
    </source>
</reference>
<keyword evidence="2" id="KW-1185">Reference proteome</keyword>
<dbReference type="AlphaFoldDB" id="A0A0P0WAN8"/>
<organism evidence="1 2">
    <name type="scientific">Oryza sativa subsp. japonica</name>
    <name type="common">Rice</name>
    <dbReference type="NCBI Taxonomy" id="39947"/>
    <lineage>
        <taxon>Eukaryota</taxon>
        <taxon>Viridiplantae</taxon>
        <taxon>Streptophyta</taxon>
        <taxon>Embryophyta</taxon>
        <taxon>Tracheophyta</taxon>
        <taxon>Spermatophyta</taxon>
        <taxon>Magnoliopsida</taxon>
        <taxon>Liliopsida</taxon>
        <taxon>Poales</taxon>
        <taxon>Poaceae</taxon>
        <taxon>BOP clade</taxon>
        <taxon>Oryzoideae</taxon>
        <taxon>Oryzeae</taxon>
        <taxon>Oryzinae</taxon>
        <taxon>Oryza</taxon>
        <taxon>Oryza sativa</taxon>
    </lineage>
</organism>
<dbReference type="Proteomes" id="UP000059680">
    <property type="component" value="Chromosome 4"/>
</dbReference>
<proteinExistence type="predicted"/>
<dbReference type="EMBL" id="AP014960">
    <property type="protein sequence ID" value="BAS89254.1"/>
    <property type="molecule type" value="Genomic_DNA"/>
</dbReference>
<sequence>CTTARHGGTPKGIFNATSGATALLRPPTATLQWQQLIILVPSTLAALLLSL</sequence>
<feature type="non-terminal residue" evidence="1">
    <location>
        <position position="1"/>
    </location>
</feature>
<reference evidence="1 2" key="3">
    <citation type="journal article" date="2013" name="Rice">
        <title>Improvement of the Oryza sativa Nipponbare reference genome using next generation sequence and optical map data.</title>
        <authorList>
            <person name="Kawahara Y."/>
            <person name="de la Bastide M."/>
            <person name="Hamilton J.P."/>
            <person name="Kanamori H."/>
            <person name="McCombie W.R."/>
            <person name="Ouyang S."/>
            <person name="Schwartz D.C."/>
            <person name="Tanaka T."/>
            <person name="Wu J."/>
            <person name="Zhou S."/>
            <person name="Childs K.L."/>
            <person name="Davidson R.M."/>
            <person name="Lin H."/>
            <person name="Quesada-Ocampo L."/>
            <person name="Vaillancourt B."/>
            <person name="Sakai H."/>
            <person name="Lee S.S."/>
            <person name="Kim J."/>
            <person name="Numa H."/>
            <person name="Itoh T."/>
            <person name="Buell C.R."/>
            <person name="Matsumoto T."/>
        </authorList>
    </citation>
    <scope>NUCLEOTIDE SEQUENCE [LARGE SCALE GENOMIC DNA]</scope>
    <source>
        <strain evidence="2">cv. Nipponbare</strain>
    </source>
</reference>
<gene>
    <name evidence="1" type="ordered locus">Os04g0430200</name>
    <name evidence="1" type="ORF">OSNPB_040430200</name>
</gene>
<protein>
    <submittedName>
        <fullName evidence="1">Os04g0430200 protein</fullName>
    </submittedName>
</protein>
<name>A0A0P0WAN8_ORYSJ</name>